<evidence type="ECO:0000256" key="1">
    <source>
        <dbReference type="SAM" id="Phobius"/>
    </source>
</evidence>
<organism evidence="2">
    <name type="scientific">marine metagenome</name>
    <dbReference type="NCBI Taxonomy" id="408172"/>
    <lineage>
        <taxon>unclassified sequences</taxon>
        <taxon>metagenomes</taxon>
        <taxon>ecological metagenomes</taxon>
    </lineage>
</organism>
<reference evidence="2" key="1">
    <citation type="submission" date="2018-05" db="EMBL/GenBank/DDBJ databases">
        <authorList>
            <person name="Lanie J.A."/>
            <person name="Ng W.-L."/>
            <person name="Kazmierczak K.M."/>
            <person name="Andrzejewski T.M."/>
            <person name="Davidsen T.M."/>
            <person name="Wayne K.J."/>
            <person name="Tettelin H."/>
            <person name="Glass J.I."/>
            <person name="Rusch D."/>
            <person name="Podicherti R."/>
            <person name="Tsui H.-C.T."/>
            <person name="Winkler M.E."/>
        </authorList>
    </citation>
    <scope>NUCLEOTIDE SEQUENCE</scope>
</reference>
<dbReference type="AlphaFoldDB" id="A0A381TEB6"/>
<dbReference type="EMBL" id="UINC01004408">
    <property type="protein sequence ID" value="SVA14099.1"/>
    <property type="molecule type" value="Genomic_DNA"/>
</dbReference>
<feature type="transmembrane region" description="Helical" evidence="1">
    <location>
        <begin position="290"/>
        <end position="309"/>
    </location>
</feature>
<evidence type="ECO:0000313" key="2">
    <source>
        <dbReference type="EMBL" id="SVA14099.1"/>
    </source>
</evidence>
<evidence type="ECO:0008006" key="3">
    <source>
        <dbReference type="Google" id="ProtNLM"/>
    </source>
</evidence>
<feature type="transmembrane region" description="Helical" evidence="1">
    <location>
        <begin position="58"/>
        <end position="79"/>
    </location>
</feature>
<feature type="transmembrane region" description="Helical" evidence="1">
    <location>
        <begin position="182"/>
        <end position="206"/>
    </location>
</feature>
<dbReference type="Pfam" id="PF05987">
    <property type="entry name" value="DUF898"/>
    <property type="match status" value="2"/>
</dbReference>
<keyword evidence="1" id="KW-1133">Transmembrane helix</keyword>
<sequence>MSADDKKQNDFDDLLRNQELTNSTTVEKKLIPEAESAAGDDILDGTWPLVFEGNSVELFGILLNNFFLNLLTLGIYYPWAKVKQLRYYYGVTRIHESNFQFNGTGGEMFIGLLKALGVLLILDFVYEGILAVVIEEWFLLLLGLVYLLAFLLLVLIASVGARRYRMSRTSWRGIRFRFLGTFKTTGILIAKGWLLTLLSLGLYYPYYLNRFQSYWISKTCFGNIAFSYDGQAREIFRIWIKGILLSIITLGIYLFWLRADLQRYFWSHTRYGESRIISNLHGGEWLKESLIFLLIVIITFGLGRAWAVVRYKRFYLGTLHIEGKIDLAAIKQAEVKMTGAVGEGMADFFDVEM</sequence>
<feature type="transmembrane region" description="Helical" evidence="1">
    <location>
        <begin position="235"/>
        <end position="256"/>
    </location>
</feature>
<keyword evidence="1" id="KW-0812">Transmembrane</keyword>
<name>A0A381TEB6_9ZZZZ</name>
<gene>
    <name evidence="2" type="ORF">METZ01_LOCUS66953</name>
</gene>
<feature type="transmembrane region" description="Helical" evidence="1">
    <location>
        <begin position="138"/>
        <end position="161"/>
    </location>
</feature>
<dbReference type="InterPro" id="IPR010295">
    <property type="entry name" value="DUF898"/>
</dbReference>
<feature type="transmembrane region" description="Helical" evidence="1">
    <location>
        <begin position="108"/>
        <end position="126"/>
    </location>
</feature>
<proteinExistence type="predicted"/>
<protein>
    <recommendedName>
        <fullName evidence="3">DUF898 domain-containing protein</fullName>
    </recommendedName>
</protein>
<keyword evidence="1" id="KW-0472">Membrane</keyword>
<accession>A0A381TEB6</accession>